<name>A0A5J9T6F7_9POAL</name>
<keyword evidence="4" id="KW-1185">Reference proteome</keyword>
<proteinExistence type="predicted"/>
<dbReference type="PANTHER" id="PTHR34591:SF21">
    <property type="entry name" value="F-BOX DOMAIN CONTAINING PROTEIN, EXPRESSED"/>
    <property type="match status" value="1"/>
</dbReference>
<dbReference type="Pfam" id="PF00646">
    <property type="entry name" value="F-box"/>
    <property type="match status" value="1"/>
</dbReference>
<dbReference type="AlphaFoldDB" id="A0A5J9T6F7"/>
<dbReference type="OrthoDB" id="641320at2759"/>
<evidence type="ECO:0000313" key="3">
    <source>
        <dbReference type="EMBL" id="TVU06953.1"/>
    </source>
</evidence>
<gene>
    <name evidence="3" type="ORF">EJB05_46990</name>
</gene>
<dbReference type="SUPFAM" id="SSF81383">
    <property type="entry name" value="F-box domain"/>
    <property type="match status" value="1"/>
</dbReference>
<dbReference type="PANTHER" id="PTHR34591">
    <property type="entry name" value="OS03G0653100 PROTEIN-RELATED"/>
    <property type="match status" value="1"/>
</dbReference>
<feature type="non-terminal residue" evidence="3">
    <location>
        <position position="1"/>
    </location>
</feature>
<reference evidence="3 4" key="1">
    <citation type="journal article" date="2019" name="Sci. Rep.">
        <title>A high-quality genome of Eragrostis curvula grass provides insights into Poaceae evolution and supports new strategies to enhance forage quality.</title>
        <authorList>
            <person name="Carballo J."/>
            <person name="Santos B.A.C.M."/>
            <person name="Zappacosta D."/>
            <person name="Garbus I."/>
            <person name="Selva J.P."/>
            <person name="Gallo C.A."/>
            <person name="Diaz A."/>
            <person name="Albertini E."/>
            <person name="Caccamo M."/>
            <person name="Echenique V."/>
        </authorList>
    </citation>
    <scope>NUCLEOTIDE SEQUENCE [LARGE SCALE GENOMIC DNA]</scope>
    <source>
        <strain evidence="4">cv. Victoria</strain>
        <tissue evidence="3">Leaf</tissue>
    </source>
</reference>
<evidence type="ECO:0000256" key="1">
    <source>
        <dbReference type="SAM" id="SignalP"/>
    </source>
</evidence>
<dbReference type="Gramene" id="TVU06953">
    <property type="protein sequence ID" value="TVU06953"/>
    <property type="gene ID" value="EJB05_46990"/>
</dbReference>
<protein>
    <recommendedName>
        <fullName evidence="2">F-box domain-containing protein</fullName>
    </recommendedName>
</protein>
<evidence type="ECO:0000259" key="2">
    <source>
        <dbReference type="Pfam" id="PF00646"/>
    </source>
</evidence>
<accession>A0A5J9T6F7</accession>
<feature type="domain" description="F-box" evidence="2">
    <location>
        <begin position="6"/>
        <end position="33"/>
    </location>
</feature>
<dbReference type="InterPro" id="IPR036047">
    <property type="entry name" value="F-box-like_dom_sf"/>
</dbReference>
<evidence type="ECO:0000313" key="4">
    <source>
        <dbReference type="Proteomes" id="UP000324897"/>
    </source>
</evidence>
<sequence>MARLPDVLRLLLPRSLAVVRCVCKLWRDIIDADALLLPHSVRGVFFNYVDHNRPHLFSRPTSSSTFPPVDGLLSFLPNDYEEINDWWTVLDHCNGLVLCNIDDESRLCVCNPATKRWLLICEADLGLYAHHVASLPYENGRQLDGSWMVEE</sequence>
<comment type="caution">
    <text evidence="3">The sequence shown here is derived from an EMBL/GenBank/DDBJ whole genome shotgun (WGS) entry which is preliminary data.</text>
</comment>
<feature type="signal peptide" evidence="1">
    <location>
        <begin position="1"/>
        <end position="17"/>
    </location>
</feature>
<dbReference type="EMBL" id="RWGY01000045">
    <property type="protein sequence ID" value="TVU06953.1"/>
    <property type="molecule type" value="Genomic_DNA"/>
</dbReference>
<feature type="chain" id="PRO_5023895514" description="F-box domain-containing protein" evidence="1">
    <location>
        <begin position="18"/>
        <end position="151"/>
    </location>
</feature>
<keyword evidence="1" id="KW-0732">Signal</keyword>
<dbReference type="Proteomes" id="UP000324897">
    <property type="component" value="Unassembled WGS sequence"/>
</dbReference>
<dbReference type="InterPro" id="IPR001810">
    <property type="entry name" value="F-box_dom"/>
</dbReference>
<organism evidence="3 4">
    <name type="scientific">Eragrostis curvula</name>
    <name type="common">weeping love grass</name>
    <dbReference type="NCBI Taxonomy" id="38414"/>
    <lineage>
        <taxon>Eukaryota</taxon>
        <taxon>Viridiplantae</taxon>
        <taxon>Streptophyta</taxon>
        <taxon>Embryophyta</taxon>
        <taxon>Tracheophyta</taxon>
        <taxon>Spermatophyta</taxon>
        <taxon>Magnoliopsida</taxon>
        <taxon>Liliopsida</taxon>
        <taxon>Poales</taxon>
        <taxon>Poaceae</taxon>
        <taxon>PACMAD clade</taxon>
        <taxon>Chloridoideae</taxon>
        <taxon>Eragrostideae</taxon>
        <taxon>Eragrostidinae</taxon>
        <taxon>Eragrostis</taxon>
    </lineage>
</organism>